<dbReference type="EMBL" id="QXQB01000002">
    <property type="protein sequence ID" value="RJX39865.1"/>
    <property type="molecule type" value="Genomic_DNA"/>
</dbReference>
<organism evidence="4 5">
    <name type="scientific">Paenibacillus pinisoli</name>
    <dbReference type="NCBI Taxonomy" id="1276110"/>
    <lineage>
        <taxon>Bacteria</taxon>
        <taxon>Bacillati</taxon>
        <taxon>Bacillota</taxon>
        <taxon>Bacilli</taxon>
        <taxon>Bacillales</taxon>
        <taxon>Paenibacillaceae</taxon>
        <taxon>Paenibacillus</taxon>
    </lineage>
</organism>
<dbReference type="SUPFAM" id="SSF53474">
    <property type="entry name" value="alpha/beta-Hydrolases"/>
    <property type="match status" value="1"/>
</dbReference>
<sequence>MKPQESGTLGIAKHEENWLLDPIYQVKMHRDLVYATKENQLGKQEALALDLYEPDQAEPEARPLILFIHGGGFNSGDKRDAEAIAKEWTSRGYVVASANYRLRNNPQADMKGTIADAIEDLGDALSWLQQNKETYRIDTRLTAVGGDSAGGQLAVTFASRYEAAAREDEPGLFAVIDIYGPLFRGEIQEGYPSTLIIHGTEDAMVPYQESVVLFNMLEAAHVYRQFITMEGGGHSYQDPRVWGQVVQSTVYFLRNAISSPQQIFLPAETELAVSAGDEAKLTLWRQAASTEAAGSIRAKLPDGWGLSGPTVYSAGADTDVAITIPEDTASGLYPVLMWTDQDSGKAELPIALYMKVRDRLSLERTVYYNTDEQQIHTRLAIDNKHPRPLQGKVVLRYLNAKGTQDEVYDLGTLQSGEQRELTLPFYSDDPPTIYYENLFGATLQETPFRTHVFAAEKSNKPLVIDGSLEDWKRGNTFPLNRESQVLMQEYGGADDLSGLGYVTWDEDYVYLALEMKDDQHVQQESGFGIYLGDSVQFSFRMDEKSGAPQGVHEFGAALRKGGSPSTFRWLAPPPFKPGDIPGMKAGISRSGEQTVYEIALPWSELGVKEPSEGLQLKFSLLVNDNDGQGRKGWMEYNSGIGYKDERAFGDLFLVNKRS</sequence>
<dbReference type="Gene3D" id="3.40.50.1820">
    <property type="entry name" value="alpha/beta hydrolase"/>
    <property type="match status" value="1"/>
</dbReference>
<feature type="domain" description="Carbohydrate-binding" evidence="2">
    <location>
        <begin position="478"/>
        <end position="655"/>
    </location>
</feature>
<dbReference type="Pfam" id="PF20434">
    <property type="entry name" value="BD-FAE"/>
    <property type="match status" value="1"/>
</dbReference>
<feature type="domain" description="BD-FAE-like" evidence="3">
    <location>
        <begin position="49"/>
        <end position="181"/>
    </location>
</feature>
<dbReference type="CDD" id="cd09621">
    <property type="entry name" value="CBM9_like_5"/>
    <property type="match status" value="1"/>
</dbReference>
<accession>A0A3A6PG58</accession>
<dbReference type="GO" id="GO:0004553">
    <property type="term" value="F:hydrolase activity, hydrolyzing O-glycosyl compounds"/>
    <property type="evidence" value="ECO:0007669"/>
    <property type="project" value="InterPro"/>
</dbReference>
<dbReference type="Pfam" id="PF06452">
    <property type="entry name" value="CBM9_1"/>
    <property type="match status" value="1"/>
</dbReference>
<dbReference type="AlphaFoldDB" id="A0A3A6PG58"/>
<name>A0A3A6PG58_9BACL</name>
<reference evidence="4 5" key="1">
    <citation type="submission" date="2018-09" db="EMBL/GenBank/DDBJ databases">
        <title>Paenibacillus aracenensis nov. sp. isolated from a cave in southern Spain.</title>
        <authorList>
            <person name="Jurado V."/>
            <person name="Gutierrez-Patricio S."/>
            <person name="Gonzalez-Pimentel J.L."/>
            <person name="Miller A.Z."/>
            <person name="Laiz L."/>
            <person name="Saiz-Jimenez C."/>
        </authorList>
    </citation>
    <scope>NUCLEOTIDE SEQUENCE [LARGE SCALE GENOMIC DNA]</scope>
    <source>
        <strain evidence="4 5">JCM 19203</strain>
    </source>
</reference>
<dbReference type="Gene3D" id="2.60.40.1190">
    <property type="match status" value="1"/>
</dbReference>
<dbReference type="InterPro" id="IPR050300">
    <property type="entry name" value="GDXG_lipolytic_enzyme"/>
</dbReference>
<evidence type="ECO:0000313" key="4">
    <source>
        <dbReference type="EMBL" id="RJX39865.1"/>
    </source>
</evidence>
<dbReference type="InterPro" id="IPR049492">
    <property type="entry name" value="BD-FAE-like_dom"/>
</dbReference>
<dbReference type="InterPro" id="IPR010502">
    <property type="entry name" value="Carb-bd_dom_fam9"/>
</dbReference>
<keyword evidence="5" id="KW-1185">Reference proteome</keyword>
<evidence type="ECO:0000256" key="1">
    <source>
        <dbReference type="ARBA" id="ARBA00022801"/>
    </source>
</evidence>
<proteinExistence type="predicted"/>
<evidence type="ECO:0000259" key="3">
    <source>
        <dbReference type="Pfam" id="PF20434"/>
    </source>
</evidence>
<evidence type="ECO:0000313" key="5">
    <source>
        <dbReference type="Proteomes" id="UP000267798"/>
    </source>
</evidence>
<comment type="caution">
    <text evidence="4">The sequence shown here is derived from an EMBL/GenBank/DDBJ whole genome shotgun (WGS) entry which is preliminary data.</text>
</comment>
<dbReference type="Proteomes" id="UP000267798">
    <property type="component" value="Unassembled WGS sequence"/>
</dbReference>
<evidence type="ECO:0008006" key="6">
    <source>
        <dbReference type="Google" id="ProtNLM"/>
    </source>
</evidence>
<gene>
    <name evidence="4" type="ORF">D3P09_10760</name>
</gene>
<protein>
    <recommendedName>
        <fullName evidence="6">Alpha/beta hydrolase</fullName>
    </recommendedName>
</protein>
<dbReference type="GO" id="GO:0016052">
    <property type="term" value="P:carbohydrate catabolic process"/>
    <property type="evidence" value="ECO:0007669"/>
    <property type="project" value="InterPro"/>
</dbReference>
<dbReference type="PANTHER" id="PTHR48081">
    <property type="entry name" value="AB HYDROLASE SUPERFAMILY PROTEIN C4A8.06C"/>
    <property type="match status" value="1"/>
</dbReference>
<evidence type="ECO:0000259" key="2">
    <source>
        <dbReference type="Pfam" id="PF06452"/>
    </source>
</evidence>
<keyword evidence="1" id="KW-0378">Hydrolase</keyword>
<dbReference type="InterPro" id="IPR029058">
    <property type="entry name" value="AB_hydrolase_fold"/>
</dbReference>
<dbReference type="GO" id="GO:0030246">
    <property type="term" value="F:carbohydrate binding"/>
    <property type="evidence" value="ECO:0007669"/>
    <property type="project" value="InterPro"/>
</dbReference>
<dbReference type="SUPFAM" id="SSF49344">
    <property type="entry name" value="CBD9-like"/>
    <property type="match status" value="1"/>
</dbReference>